<keyword evidence="3" id="KW-1185">Reference proteome</keyword>
<dbReference type="RefSeq" id="WP_138195785.1">
    <property type="nucleotide sequence ID" value="NZ_VCIW01000013.1"/>
</dbReference>
<comment type="caution">
    <text evidence="2">The sequence shown here is derived from an EMBL/GenBank/DDBJ whole genome shotgun (WGS) entry which is preliminary data.</text>
</comment>
<name>A0A5R9G4Q2_9BACL</name>
<organism evidence="2 3">
    <name type="scientific">Paenibacillus antri</name>
    <dbReference type="NCBI Taxonomy" id="2582848"/>
    <lineage>
        <taxon>Bacteria</taxon>
        <taxon>Bacillati</taxon>
        <taxon>Bacillota</taxon>
        <taxon>Bacilli</taxon>
        <taxon>Bacillales</taxon>
        <taxon>Paenibacillaceae</taxon>
        <taxon>Paenibacillus</taxon>
    </lineage>
</organism>
<sequence length="192" mass="22686">MWIVVWTLIVLVGLLLVPALYFGWMHSATLEEGSRDALIVLGQRTENEEIGELLRERLDTAVRLFERHRYRFLILSGGAVGSERSEAEKMQDYLISRGVPKDKMILETLSRNTVQNIAYCRTLLRRFNLDSCLFISNSFHIRRMKYIAEKLNVNAEFYAARRPRSILCKQWKLTFQEIRAYRLSLPWIERMR</sequence>
<dbReference type="GO" id="GO:0005886">
    <property type="term" value="C:plasma membrane"/>
    <property type="evidence" value="ECO:0007669"/>
    <property type="project" value="TreeGrafter"/>
</dbReference>
<dbReference type="Gene3D" id="3.40.50.620">
    <property type="entry name" value="HUPs"/>
    <property type="match status" value="1"/>
</dbReference>
<accession>A0A5R9G4Q2</accession>
<proteinExistence type="predicted"/>
<dbReference type="PANTHER" id="PTHR30336:SF20">
    <property type="entry name" value="DUF218 DOMAIN-CONTAINING PROTEIN"/>
    <property type="match status" value="1"/>
</dbReference>
<dbReference type="AlphaFoldDB" id="A0A5R9G4Q2"/>
<evidence type="ECO:0000313" key="3">
    <source>
        <dbReference type="Proteomes" id="UP000309676"/>
    </source>
</evidence>
<gene>
    <name evidence="2" type="ORF">FE782_18805</name>
</gene>
<dbReference type="InterPro" id="IPR014729">
    <property type="entry name" value="Rossmann-like_a/b/a_fold"/>
</dbReference>
<evidence type="ECO:0000259" key="1">
    <source>
        <dbReference type="Pfam" id="PF02698"/>
    </source>
</evidence>
<dbReference type="PANTHER" id="PTHR30336">
    <property type="entry name" value="INNER MEMBRANE PROTEIN, PROBABLE PERMEASE"/>
    <property type="match status" value="1"/>
</dbReference>
<dbReference type="Proteomes" id="UP000309676">
    <property type="component" value="Unassembled WGS sequence"/>
</dbReference>
<dbReference type="OrthoDB" id="9782395at2"/>
<dbReference type="EMBL" id="VCIW01000013">
    <property type="protein sequence ID" value="TLS50751.1"/>
    <property type="molecule type" value="Genomic_DNA"/>
</dbReference>
<dbReference type="InterPro" id="IPR051599">
    <property type="entry name" value="Cell_Envelope_Assoc"/>
</dbReference>
<feature type="domain" description="DUF218" evidence="1">
    <location>
        <begin position="36"/>
        <end position="160"/>
    </location>
</feature>
<dbReference type="CDD" id="cd06259">
    <property type="entry name" value="YdcF-like"/>
    <property type="match status" value="1"/>
</dbReference>
<protein>
    <submittedName>
        <fullName evidence="2">YdcF family protein</fullName>
    </submittedName>
</protein>
<reference evidence="2 3" key="1">
    <citation type="submission" date="2019-05" db="EMBL/GenBank/DDBJ databases">
        <authorList>
            <person name="Narsing Rao M.P."/>
            <person name="Li W.J."/>
        </authorList>
    </citation>
    <scope>NUCLEOTIDE SEQUENCE [LARGE SCALE GENOMIC DNA]</scope>
    <source>
        <strain evidence="2 3">SYSU_K30003</strain>
    </source>
</reference>
<dbReference type="InterPro" id="IPR003848">
    <property type="entry name" value="DUF218"/>
</dbReference>
<dbReference type="Pfam" id="PF02698">
    <property type="entry name" value="DUF218"/>
    <property type="match status" value="1"/>
</dbReference>
<evidence type="ECO:0000313" key="2">
    <source>
        <dbReference type="EMBL" id="TLS50751.1"/>
    </source>
</evidence>